<dbReference type="AlphaFoldDB" id="A0A183IHL5"/>
<evidence type="ECO:0000313" key="2">
    <source>
        <dbReference type="Proteomes" id="UP000270296"/>
    </source>
</evidence>
<keyword evidence="2" id="KW-1185">Reference proteome</keyword>
<gene>
    <name evidence="1" type="ORF">SBAD_LOCUS3110</name>
</gene>
<reference evidence="3" key="1">
    <citation type="submission" date="2016-06" db="UniProtKB">
        <authorList>
            <consortium name="WormBaseParasite"/>
        </authorList>
    </citation>
    <scope>IDENTIFICATION</scope>
</reference>
<name>A0A183IHL5_9BILA</name>
<sequence>MDNGVLCPPTKTVVTKAELGLKTKLPVAKSIRHPMLGHESWAVAEKLRSREQEADMGFLGGIVGSMRLGKVGGSD</sequence>
<reference evidence="1 2" key="2">
    <citation type="submission" date="2018-11" db="EMBL/GenBank/DDBJ databases">
        <authorList>
            <consortium name="Pathogen Informatics"/>
        </authorList>
    </citation>
    <scope>NUCLEOTIDE SEQUENCE [LARGE SCALE GENOMIC DNA]</scope>
</reference>
<evidence type="ECO:0000313" key="3">
    <source>
        <dbReference type="WBParaSite" id="SBAD_0000325601-mRNA-1"/>
    </source>
</evidence>
<protein>
    <submittedName>
        <fullName evidence="1 3">Uncharacterized protein</fullName>
    </submittedName>
</protein>
<organism evidence="3">
    <name type="scientific">Soboliphyme baturini</name>
    <dbReference type="NCBI Taxonomy" id="241478"/>
    <lineage>
        <taxon>Eukaryota</taxon>
        <taxon>Metazoa</taxon>
        <taxon>Ecdysozoa</taxon>
        <taxon>Nematoda</taxon>
        <taxon>Enoplea</taxon>
        <taxon>Dorylaimia</taxon>
        <taxon>Dioctophymatida</taxon>
        <taxon>Dioctophymatoidea</taxon>
        <taxon>Soboliphymatidae</taxon>
        <taxon>Soboliphyme</taxon>
    </lineage>
</organism>
<dbReference type="OrthoDB" id="410404at2759"/>
<dbReference type="WBParaSite" id="SBAD_0000325601-mRNA-1">
    <property type="protein sequence ID" value="SBAD_0000325601-mRNA-1"/>
    <property type="gene ID" value="SBAD_0000325601"/>
</dbReference>
<dbReference type="Proteomes" id="UP000270296">
    <property type="component" value="Unassembled WGS sequence"/>
</dbReference>
<dbReference type="EMBL" id="UZAM01007575">
    <property type="protein sequence ID" value="VDP00049.1"/>
    <property type="molecule type" value="Genomic_DNA"/>
</dbReference>
<evidence type="ECO:0000313" key="1">
    <source>
        <dbReference type="EMBL" id="VDP00049.1"/>
    </source>
</evidence>
<proteinExistence type="predicted"/>
<accession>A0A183IHL5</accession>